<sequence>MRQSPDATRKLHGSSKTVLSSRIVMDQHGVFELPKTAVLASRSAKDIPGCPRTYTAARRFTCRIIPDMIRAEPAFVWDWCFTGQF</sequence>
<proteinExistence type="predicted"/>
<dbReference type="AlphaFoldDB" id="A0A9D4K1R1"/>
<accession>A0A9D4K1R1</accession>
<gene>
    <name evidence="1" type="ORF">DPMN_130331</name>
    <name evidence="2" type="ORF">DPMN_130351</name>
</gene>
<protein>
    <submittedName>
        <fullName evidence="2">Uncharacterized protein</fullName>
    </submittedName>
</protein>
<keyword evidence="3" id="KW-1185">Reference proteome</keyword>
<evidence type="ECO:0000313" key="1">
    <source>
        <dbReference type="EMBL" id="KAH3828373.1"/>
    </source>
</evidence>
<dbReference type="EMBL" id="JAIWYP010000005">
    <property type="protein sequence ID" value="KAH3828393.1"/>
    <property type="molecule type" value="Genomic_DNA"/>
</dbReference>
<evidence type="ECO:0000313" key="2">
    <source>
        <dbReference type="EMBL" id="KAH3828393.1"/>
    </source>
</evidence>
<name>A0A9D4K1R1_DREPO</name>
<dbReference type="Proteomes" id="UP000828390">
    <property type="component" value="Unassembled WGS sequence"/>
</dbReference>
<reference evidence="2" key="2">
    <citation type="submission" date="2020-11" db="EMBL/GenBank/DDBJ databases">
        <authorList>
            <person name="McCartney M.A."/>
            <person name="Auch B."/>
            <person name="Kono T."/>
            <person name="Mallez S."/>
            <person name="Becker A."/>
            <person name="Gohl D.M."/>
            <person name="Silverstein K.A.T."/>
            <person name="Koren S."/>
            <person name="Bechman K.B."/>
            <person name="Herman A."/>
            <person name="Abrahante J.E."/>
            <person name="Garbe J."/>
        </authorList>
    </citation>
    <scope>NUCLEOTIDE SEQUENCE</scope>
    <source>
        <strain evidence="2">Duluth1</strain>
        <tissue evidence="2">Whole animal</tissue>
    </source>
</reference>
<evidence type="ECO:0000313" key="3">
    <source>
        <dbReference type="Proteomes" id="UP000828390"/>
    </source>
</evidence>
<organism evidence="2 3">
    <name type="scientific">Dreissena polymorpha</name>
    <name type="common">Zebra mussel</name>
    <name type="synonym">Mytilus polymorpha</name>
    <dbReference type="NCBI Taxonomy" id="45954"/>
    <lineage>
        <taxon>Eukaryota</taxon>
        <taxon>Metazoa</taxon>
        <taxon>Spiralia</taxon>
        <taxon>Lophotrochozoa</taxon>
        <taxon>Mollusca</taxon>
        <taxon>Bivalvia</taxon>
        <taxon>Autobranchia</taxon>
        <taxon>Heteroconchia</taxon>
        <taxon>Euheterodonta</taxon>
        <taxon>Imparidentia</taxon>
        <taxon>Neoheterodontei</taxon>
        <taxon>Myida</taxon>
        <taxon>Dreissenoidea</taxon>
        <taxon>Dreissenidae</taxon>
        <taxon>Dreissena</taxon>
    </lineage>
</organism>
<dbReference type="EMBL" id="JAIWYP010000005">
    <property type="protein sequence ID" value="KAH3828373.1"/>
    <property type="molecule type" value="Genomic_DNA"/>
</dbReference>
<comment type="caution">
    <text evidence="2">The sequence shown here is derived from an EMBL/GenBank/DDBJ whole genome shotgun (WGS) entry which is preliminary data.</text>
</comment>
<reference evidence="2" key="1">
    <citation type="journal article" date="2019" name="bioRxiv">
        <title>The Genome of the Zebra Mussel, Dreissena polymorpha: A Resource for Invasive Species Research.</title>
        <authorList>
            <person name="McCartney M.A."/>
            <person name="Auch B."/>
            <person name="Kono T."/>
            <person name="Mallez S."/>
            <person name="Zhang Y."/>
            <person name="Obille A."/>
            <person name="Becker A."/>
            <person name="Abrahante J.E."/>
            <person name="Garbe J."/>
            <person name="Badalamenti J.P."/>
            <person name="Herman A."/>
            <person name="Mangelson H."/>
            <person name="Liachko I."/>
            <person name="Sullivan S."/>
            <person name="Sone E.D."/>
            <person name="Koren S."/>
            <person name="Silverstein K.A.T."/>
            <person name="Beckman K.B."/>
            <person name="Gohl D.M."/>
        </authorList>
    </citation>
    <scope>NUCLEOTIDE SEQUENCE</scope>
    <source>
        <strain evidence="2">Duluth1</strain>
        <tissue evidence="2">Whole animal</tissue>
    </source>
</reference>